<reference evidence="1" key="1">
    <citation type="journal article" date="2020" name="Nature">
        <title>Giant virus diversity and host interactions through global metagenomics.</title>
        <authorList>
            <person name="Schulz F."/>
            <person name="Roux S."/>
            <person name="Paez-Espino D."/>
            <person name="Jungbluth S."/>
            <person name="Walsh D.A."/>
            <person name="Denef V.J."/>
            <person name="McMahon K.D."/>
            <person name="Konstantinidis K.T."/>
            <person name="Eloe-Fadrosh E.A."/>
            <person name="Kyrpides N.C."/>
            <person name="Woyke T."/>
        </authorList>
    </citation>
    <scope>NUCLEOTIDE SEQUENCE</scope>
    <source>
        <strain evidence="1">GVMAG-M-3300027747-57</strain>
    </source>
</reference>
<proteinExistence type="predicted"/>
<organism evidence="1">
    <name type="scientific">viral metagenome</name>
    <dbReference type="NCBI Taxonomy" id="1070528"/>
    <lineage>
        <taxon>unclassified sequences</taxon>
        <taxon>metagenomes</taxon>
        <taxon>organismal metagenomes</taxon>
    </lineage>
</organism>
<protein>
    <submittedName>
        <fullName evidence="1">Uncharacterized protein</fullName>
    </submittedName>
</protein>
<accession>A0A6C0JNH3</accession>
<name>A0A6C0JNH3_9ZZZZ</name>
<dbReference type="EMBL" id="MN740430">
    <property type="protein sequence ID" value="QHU05997.1"/>
    <property type="molecule type" value="Genomic_DNA"/>
</dbReference>
<evidence type="ECO:0000313" key="1">
    <source>
        <dbReference type="EMBL" id="QHU05997.1"/>
    </source>
</evidence>
<sequence length="130" mass="15572">MFWKTFLISFMLNSKKHTTLVFLDSKNTHLTLQDSIPKKQRKSFDEEDNILINNQKKGYDNRYNFSEKTNEMFNITKFNTQLKLLKQLENKNINEVIKRDLIDEYNKKYSTTPAYNVLAGGLYNDWNFEI</sequence>
<dbReference type="AlphaFoldDB" id="A0A6C0JNH3"/>